<evidence type="ECO:0000313" key="3">
    <source>
        <dbReference type="Proteomes" id="UP000075663"/>
    </source>
</evidence>
<dbReference type="EMBL" id="LRPB01000049">
    <property type="protein sequence ID" value="KYG79248.1"/>
    <property type="molecule type" value="Genomic_DNA"/>
</dbReference>
<gene>
    <name evidence="2" type="ORF">AWW67_12775</name>
</gene>
<accession>A0A150XKI3</accession>
<evidence type="ECO:0000313" key="2">
    <source>
        <dbReference type="EMBL" id="KYG79248.1"/>
    </source>
</evidence>
<sequence length="355" mass="40695">MNIAFSTILFFLFIVPGLAFRRFYYTGEFSKEYFKSSSAEVFVMGIIPSLLLHWLGLHLINWLTPTSLNFLFTEISIPSLTVNFQLIGIILTGKGNDQYLLSGLKEIGLNLDYIISYNLILTLLGVVLGFLCKVIVRKLKLDRSIKILRFQNEWHYVLTSEVLDFPRVKTTSPYNKNGKVLSAVYIDALVDVSEKDGAMLYSGILEDYRLSKDGGLDVLYLTNAYRRSLQADPAENINSDDQDQKELDSERPDKALYYYMPEHYFILKYEEIKNLNIYYDFKETEPRRINKEDLTALLGLVIIFAIFFFSIKLAGWVLGIIVGIIITSILSRLGNDEIESTDNDSEDNQEPDNNL</sequence>
<feature type="transmembrane region" description="Helical" evidence="1">
    <location>
        <begin position="113"/>
        <end position="136"/>
    </location>
</feature>
<dbReference type="RefSeq" id="WP_062303311.1">
    <property type="nucleotide sequence ID" value="NZ_LRPB01000049.1"/>
</dbReference>
<protein>
    <submittedName>
        <fullName evidence="2">Uncharacterized protein</fullName>
    </submittedName>
</protein>
<feature type="transmembrane region" description="Helical" evidence="1">
    <location>
        <begin position="297"/>
        <end position="330"/>
    </location>
</feature>
<evidence type="ECO:0000256" key="1">
    <source>
        <dbReference type="SAM" id="Phobius"/>
    </source>
</evidence>
<reference evidence="2 3" key="1">
    <citation type="submission" date="2016-01" db="EMBL/GenBank/DDBJ databases">
        <title>Genome sequencing of Roseivirga seohaensis SW-152.</title>
        <authorList>
            <person name="Selvaratnam C."/>
            <person name="Thevarajoo S."/>
            <person name="Goh K.M."/>
            <person name="Ee R."/>
            <person name="Chan K.-G."/>
            <person name="Chong C.S."/>
        </authorList>
    </citation>
    <scope>NUCLEOTIDE SEQUENCE [LARGE SCALE GENOMIC DNA]</scope>
    <source>
        <strain evidence="2 3">SW-152</strain>
    </source>
</reference>
<comment type="caution">
    <text evidence="2">The sequence shown here is derived from an EMBL/GenBank/DDBJ whole genome shotgun (WGS) entry which is preliminary data.</text>
</comment>
<keyword evidence="1" id="KW-0472">Membrane</keyword>
<dbReference type="STRING" id="1914963.AWW67_12775"/>
<proteinExistence type="predicted"/>
<keyword evidence="1" id="KW-1133">Transmembrane helix</keyword>
<keyword evidence="1" id="KW-0812">Transmembrane</keyword>
<organism evidence="2 3">
    <name type="scientific">Roseivirga seohaensis</name>
    <dbReference type="NCBI Taxonomy" id="1914963"/>
    <lineage>
        <taxon>Bacteria</taxon>
        <taxon>Pseudomonadati</taxon>
        <taxon>Bacteroidota</taxon>
        <taxon>Cytophagia</taxon>
        <taxon>Cytophagales</taxon>
        <taxon>Roseivirgaceae</taxon>
        <taxon>Roseivirga</taxon>
    </lineage>
</organism>
<dbReference type="AlphaFoldDB" id="A0A150XKI3"/>
<name>A0A150XKI3_9BACT</name>
<feature type="transmembrane region" description="Helical" evidence="1">
    <location>
        <begin position="43"/>
        <end position="63"/>
    </location>
</feature>
<dbReference type="Proteomes" id="UP000075663">
    <property type="component" value="Unassembled WGS sequence"/>
</dbReference>
<feature type="transmembrane region" description="Helical" evidence="1">
    <location>
        <begin position="75"/>
        <end position="93"/>
    </location>
</feature>